<sequence length="59" mass="6944">MLLALPRVGQPPRELSCQYRGFGEEVAGYKYICFRVPTRRSLRRVELDDAEFERVLGWI</sequence>
<accession>A0A6A5QM58</accession>
<proteinExistence type="predicted"/>
<dbReference type="AlphaFoldDB" id="A0A6A5QM58"/>
<protein>
    <submittedName>
        <fullName evidence="1">Uncharacterized protein</fullName>
    </submittedName>
</protein>
<dbReference type="EMBL" id="ML979135">
    <property type="protein sequence ID" value="KAF1916432.1"/>
    <property type="molecule type" value="Genomic_DNA"/>
</dbReference>
<evidence type="ECO:0000313" key="1">
    <source>
        <dbReference type="EMBL" id="KAF1916432.1"/>
    </source>
</evidence>
<name>A0A6A5QM58_AMPQU</name>
<keyword evidence="2" id="KW-1185">Reference proteome</keyword>
<organism evidence="1 2">
    <name type="scientific">Ampelomyces quisqualis</name>
    <name type="common">Powdery mildew agent</name>
    <dbReference type="NCBI Taxonomy" id="50730"/>
    <lineage>
        <taxon>Eukaryota</taxon>
        <taxon>Fungi</taxon>
        <taxon>Dikarya</taxon>
        <taxon>Ascomycota</taxon>
        <taxon>Pezizomycotina</taxon>
        <taxon>Dothideomycetes</taxon>
        <taxon>Pleosporomycetidae</taxon>
        <taxon>Pleosporales</taxon>
        <taxon>Pleosporineae</taxon>
        <taxon>Phaeosphaeriaceae</taxon>
        <taxon>Ampelomyces</taxon>
    </lineage>
</organism>
<gene>
    <name evidence="1" type="ORF">BDU57DRAFT_516555</name>
</gene>
<evidence type="ECO:0000313" key="2">
    <source>
        <dbReference type="Proteomes" id="UP000800096"/>
    </source>
</evidence>
<reference evidence="1" key="1">
    <citation type="journal article" date="2020" name="Stud. Mycol.">
        <title>101 Dothideomycetes genomes: a test case for predicting lifestyles and emergence of pathogens.</title>
        <authorList>
            <person name="Haridas S."/>
            <person name="Albert R."/>
            <person name="Binder M."/>
            <person name="Bloem J."/>
            <person name="Labutti K."/>
            <person name="Salamov A."/>
            <person name="Andreopoulos B."/>
            <person name="Baker S."/>
            <person name="Barry K."/>
            <person name="Bills G."/>
            <person name="Bluhm B."/>
            <person name="Cannon C."/>
            <person name="Castanera R."/>
            <person name="Culley D."/>
            <person name="Daum C."/>
            <person name="Ezra D."/>
            <person name="Gonzalez J."/>
            <person name="Henrissat B."/>
            <person name="Kuo A."/>
            <person name="Liang C."/>
            <person name="Lipzen A."/>
            <person name="Lutzoni F."/>
            <person name="Magnuson J."/>
            <person name="Mondo S."/>
            <person name="Nolan M."/>
            <person name="Ohm R."/>
            <person name="Pangilinan J."/>
            <person name="Park H.-J."/>
            <person name="Ramirez L."/>
            <person name="Alfaro M."/>
            <person name="Sun H."/>
            <person name="Tritt A."/>
            <person name="Yoshinaga Y."/>
            <person name="Zwiers L.-H."/>
            <person name="Turgeon B."/>
            <person name="Goodwin S."/>
            <person name="Spatafora J."/>
            <person name="Crous P."/>
            <person name="Grigoriev I."/>
        </authorList>
    </citation>
    <scope>NUCLEOTIDE SEQUENCE</scope>
    <source>
        <strain evidence="1">HMLAC05119</strain>
    </source>
</reference>
<dbReference type="Proteomes" id="UP000800096">
    <property type="component" value="Unassembled WGS sequence"/>
</dbReference>